<sequence>MPGDSDSSSTTFCGVRLLVVAYGVFMFVSGFIVLIGTAAGRTGIDIGRVGRLACRQRLAW</sequence>
<accession>A0A7R7DRX9</accession>
<keyword evidence="1" id="KW-0472">Membrane</keyword>
<name>A0A7R7DRX9_9ACTN</name>
<dbReference type="EMBL" id="AP023355">
    <property type="protein sequence ID" value="BCJ36515.1"/>
    <property type="molecule type" value="Genomic_DNA"/>
</dbReference>
<keyword evidence="3" id="KW-1185">Reference proteome</keyword>
<gene>
    <name evidence="2" type="ORF">Athai_40180</name>
</gene>
<keyword evidence="1" id="KW-1133">Transmembrane helix</keyword>
<dbReference type="AlphaFoldDB" id="A0A7R7DRX9"/>
<evidence type="ECO:0000256" key="1">
    <source>
        <dbReference type="SAM" id="Phobius"/>
    </source>
</evidence>
<proteinExistence type="predicted"/>
<dbReference type="Proteomes" id="UP000611640">
    <property type="component" value="Chromosome"/>
</dbReference>
<evidence type="ECO:0000313" key="3">
    <source>
        <dbReference type="Proteomes" id="UP000611640"/>
    </source>
</evidence>
<protein>
    <submittedName>
        <fullName evidence="2">Uncharacterized protein</fullName>
    </submittedName>
</protein>
<feature type="transmembrane region" description="Helical" evidence="1">
    <location>
        <begin position="20"/>
        <end position="39"/>
    </location>
</feature>
<reference evidence="2 3" key="1">
    <citation type="submission" date="2020-08" db="EMBL/GenBank/DDBJ databases">
        <title>Whole genome shotgun sequence of Actinocatenispora thailandica NBRC 105041.</title>
        <authorList>
            <person name="Komaki H."/>
            <person name="Tamura T."/>
        </authorList>
    </citation>
    <scope>NUCLEOTIDE SEQUENCE [LARGE SCALE GENOMIC DNA]</scope>
    <source>
        <strain evidence="2 3">NBRC 105041</strain>
    </source>
</reference>
<dbReference type="KEGG" id="atl:Athai_40180"/>
<evidence type="ECO:0000313" key="2">
    <source>
        <dbReference type="EMBL" id="BCJ36515.1"/>
    </source>
</evidence>
<organism evidence="2 3">
    <name type="scientific">Actinocatenispora thailandica</name>
    <dbReference type="NCBI Taxonomy" id="227318"/>
    <lineage>
        <taxon>Bacteria</taxon>
        <taxon>Bacillati</taxon>
        <taxon>Actinomycetota</taxon>
        <taxon>Actinomycetes</taxon>
        <taxon>Micromonosporales</taxon>
        <taxon>Micromonosporaceae</taxon>
        <taxon>Actinocatenispora</taxon>
    </lineage>
</organism>
<keyword evidence="1" id="KW-0812">Transmembrane</keyword>